<dbReference type="PANTHER" id="PTHR35457">
    <property type="entry name" value="HEME A SYNTHASE"/>
    <property type="match status" value="1"/>
</dbReference>
<keyword evidence="14" id="KW-1185">Reference proteome</keyword>
<name>A0ABP7S2Y7_9BURK</name>
<evidence type="ECO:0000256" key="3">
    <source>
        <dbReference type="ARBA" id="ARBA00022692"/>
    </source>
</evidence>
<dbReference type="PANTHER" id="PTHR35457:SF1">
    <property type="entry name" value="HEME A SYNTHASE"/>
    <property type="match status" value="1"/>
</dbReference>
<protein>
    <recommendedName>
        <fullName evidence="15">Heme A synthase</fullName>
    </recommendedName>
</protein>
<dbReference type="InterPro" id="IPR050450">
    <property type="entry name" value="COX15/CtaA_HemeA_synthase"/>
</dbReference>
<evidence type="ECO:0000256" key="11">
    <source>
        <dbReference type="ARBA" id="ARBA00023444"/>
    </source>
</evidence>
<evidence type="ECO:0000256" key="2">
    <source>
        <dbReference type="ARBA" id="ARBA00022475"/>
    </source>
</evidence>
<evidence type="ECO:0000256" key="12">
    <source>
        <dbReference type="SAM" id="Phobius"/>
    </source>
</evidence>
<dbReference type="EMBL" id="BAABBP010000047">
    <property type="protein sequence ID" value="GAA4005895.1"/>
    <property type="molecule type" value="Genomic_DNA"/>
</dbReference>
<organism evidence="13 14">
    <name type="scientific">Comamonas faecalis</name>
    <dbReference type="NCBI Taxonomy" id="1387849"/>
    <lineage>
        <taxon>Bacteria</taxon>
        <taxon>Pseudomonadati</taxon>
        <taxon>Pseudomonadota</taxon>
        <taxon>Betaproteobacteria</taxon>
        <taxon>Burkholderiales</taxon>
        <taxon>Comamonadaceae</taxon>
        <taxon>Comamonas</taxon>
    </lineage>
</organism>
<comment type="pathway">
    <text evidence="11">Porphyrin-containing compound metabolism.</text>
</comment>
<sequence length="314" mass="33111">MDCDLALLQRRRHLVRRMAWLCAALMLCIISLSAYMRLSKEAVRCAPWPQCQVQALGADGTATPAPAQTPAALKLVHRVVASATLLVLLLMLVVSATSTPRLWSESRGTLILLVLAIFLAVLGRWSAQPGLPGVVLGNLLAGLLMFALAIRLVCVAGGSRAQSMRGGMMGAWICMLLICLQVLLGGLVSARHAGLSCPVFGACVADASGGLGALLSWVSPSATALTQEQGAFLQLAHRIAGVALVAVLWAFSWRLWRADRRGVAAAVALLAALQPLVGLVVVAWQQPLPLVLLHNLLAAALLALLAAQTVRVER</sequence>
<evidence type="ECO:0000313" key="13">
    <source>
        <dbReference type="EMBL" id="GAA4005895.1"/>
    </source>
</evidence>
<feature type="transmembrane region" description="Helical" evidence="12">
    <location>
        <begin position="263"/>
        <end position="284"/>
    </location>
</feature>
<keyword evidence="9 12" id="KW-0472">Membrane</keyword>
<proteinExistence type="predicted"/>
<dbReference type="InterPro" id="IPR003780">
    <property type="entry name" value="COX15/CtaA_fam"/>
</dbReference>
<comment type="caution">
    <text evidence="13">The sequence shown here is derived from an EMBL/GenBank/DDBJ whole genome shotgun (WGS) entry which is preliminary data.</text>
</comment>
<evidence type="ECO:0000256" key="10">
    <source>
        <dbReference type="ARBA" id="ARBA00023157"/>
    </source>
</evidence>
<keyword evidence="3 12" id="KW-0812">Transmembrane</keyword>
<feature type="transmembrane region" description="Helical" evidence="12">
    <location>
        <begin position="290"/>
        <end position="310"/>
    </location>
</feature>
<feature type="transmembrane region" description="Helical" evidence="12">
    <location>
        <begin position="108"/>
        <end position="127"/>
    </location>
</feature>
<dbReference type="Pfam" id="PF02628">
    <property type="entry name" value="COX15-CtaA"/>
    <property type="match status" value="1"/>
</dbReference>
<accession>A0ABP7S2Y7</accession>
<comment type="subcellular location">
    <subcellularLocation>
        <location evidence="1">Membrane</location>
        <topology evidence="1">Multi-pass membrane protein</topology>
    </subcellularLocation>
</comment>
<evidence type="ECO:0000256" key="4">
    <source>
        <dbReference type="ARBA" id="ARBA00022723"/>
    </source>
</evidence>
<feature type="transmembrane region" description="Helical" evidence="12">
    <location>
        <begin position="170"/>
        <end position="190"/>
    </location>
</feature>
<keyword evidence="4" id="KW-0479">Metal-binding</keyword>
<evidence type="ECO:0000256" key="7">
    <source>
        <dbReference type="ARBA" id="ARBA00023004"/>
    </source>
</evidence>
<keyword evidence="10" id="KW-1015">Disulfide bond</keyword>
<feature type="transmembrane region" description="Helical" evidence="12">
    <location>
        <begin position="75"/>
        <end position="96"/>
    </location>
</feature>
<feature type="transmembrane region" description="Helical" evidence="12">
    <location>
        <begin position="139"/>
        <end position="158"/>
    </location>
</feature>
<evidence type="ECO:0000256" key="6">
    <source>
        <dbReference type="ARBA" id="ARBA00023002"/>
    </source>
</evidence>
<keyword evidence="7" id="KW-0408">Iron</keyword>
<feature type="transmembrane region" description="Helical" evidence="12">
    <location>
        <begin position="235"/>
        <end position="256"/>
    </location>
</feature>
<evidence type="ECO:0000313" key="14">
    <source>
        <dbReference type="Proteomes" id="UP001501627"/>
    </source>
</evidence>
<keyword evidence="5 12" id="KW-1133">Transmembrane helix</keyword>
<keyword evidence="6" id="KW-0560">Oxidoreductase</keyword>
<feature type="transmembrane region" description="Helical" evidence="12">
    <location>
        <begin position="18"/>
        <end position="38"/>
    </location>
</feature>
<evidence type="ECO:0000256" key="5">
    <source>
        <dbReference type="ARBA" id="ARBA00022989"/>
    </source>
</evidence>
<keyword evidence="2" id="KW-1003">Cell membrane</keyword>
<evidence type="ECO:0000256" key="8">
    <source>
        <dbReference type="ARBA" id="ARBA00023133"/>
    </source>
</evidence>
<evidence type="ECO:0008006" key="15">
    <source>
        <dbReference type="Google" id="ProtNLM"/>
    </source>
</evidence>
<dbReference type="Proteomes" id="UP001501627">
    <property type="component" value="Unassembled WGS sequence"/>
</dbReference>
<reference evidence="14" key="1">
    <citation type="journal article" date="2019" name="Int. J. Syst. Evol. Microbiol.">
        <title>The Global Catalogue of Microorganisms (GCM) 10K type strain sequencing project: providing services to taxonomists for standard genome sequencing and annotation.</title>
        <authorList>
            <consortium name="The Broad Institute Genomics Platform"/>
            <consortium name="The Broad Institute Genome Sequencing Center for Infectious Disease"/>
            <person name="Wu L."/>
            <person name="Ma J."/>
        </authorList>
    </citation>
    <scope>NUCLEOTIDE SEQUENCE [LARGE SCALE GENOMIC DNA]</scope>
    <source>
        <strain evidence="14">JCM 17561</strain>
    </source>
</reference>
<evidence type="ECO:0000256" key="1">
    <source>
        <dbReference type="ARBA" id="ARBA00004141"/>
    </source>
</evidence>
<keyword evidence="8" id="KW-0350">Heme biosynthesis</keyword>
<gene>
    <name evidence="13" type="ORF">GCM10022279_32420</name>
</gene>
<evidence type="ECO:0000256" key="9">
    <source>
        <dbReference type="ARBA" id="ARBA00023136"/>
    </source>
</evidence>